<accession>A0A175R7U0</accession>
<keyword evidence="3" id="KW-1185">Reference proteome</keyword>
<dbReference type="PATRIC" id="fig|401562.4.peg.1217"/>
<protein>
    <submittedName>
        <fullName evidence="1">Uncharacterized protein</fullName>
    </submittedName>
</protein>
<sequence>MDVRTHRCVSIRGGIIEPASDRRAAIAAARCVADEDACGISQRFATKPTRRQKLMDENLVAI</sequence>
<proteinExistence type="predicted"/>
<organism evidence="1 3">
    <name type="scientific">Aureimonas ureilytica</name>
    <dbReference type="NCBI Taxonomy" id="401562"/>
    <lineage>
        <taxon>Bacteria</taxon>
        <taxon>Pseudomonadati</taxon>
        <taxon>Pseudomonadota</taxon>
        <taxon>Alphaproteobacteria</taxon>
        <taxon>Hyphomicrobiales</taxon>
        <taxon>Aurantimonadaceae</taxon>
        <taxon>Aureimonas</taxon>
    </lineage>
</organism>
<dbReference type="EMBL" id="LDQA01000181">
    <property type="protein sequence ID" value="KTQ95398.1"/>
    <property type="molecule type" value="Genomic_DNA"/>
</dbReference>
<name>A0A175R7U0_9HYPH</name>
<comment type="caution">
    <text evidence="1">The sequence shown here is derived from an EMBL/GenBank/DDBJ whole genome shotgun (WGS) entry which is preliminary data.</text>
</comment>
<reference evidence="1 3" key="1">
    <citation type="journal article" date="2016" name="Front. Microbiol.">
        <title>Genomic Resource of Rice Seed Associated Bacteria.</title>
        <authorList>
            <person name="Midha S."/>
            <person name="Bansal K."/>
            <person name="Sharma S."/>
            <person name="Kumar N."/>
            <person name="Patil P.P."/>
            <person name="Chaudhry V."/>
            <person name="Patil P.B."/>
        </authorList>
    </citation>
    <scope>NUCLEOTIDE SEQUENCE [LARGE SCALE GENOMIC DNA]</scope>
    <source>
        <strain evidence="1 3">NS365</strain>
    </source>
</reference>
<dbReference type="EMBL" id="LDQA01000012">
    <property type="protein sequence ID" value="KTR07159.1"/>
    <property type="molecule type" value="Genomic_DNA"/>
</dbReference>
<gene>
    <name evidence="2" type="ORF">NS365_04885</name>
    <name evidence="1" type="ORF">NS365_23440</name>
</gene>
<dbReference type="Proteomes" id="UP000078529">
    <property type="component" value="Unassembled WGS sequence"/>
</dbReference>
<evidence type="ECO:0000313" key="3">
    <source>
        <dbReference type="Proteomes" id="UP000078529"/>
    </source>
</evidence>
<evidence type="ECO:0000313" key="1">
    <source>
        <dbReference type="EMBL" id="KTQ95398.1"/>
    </source>
</evidence>
<dbReference type="AlphaFoldDB" id="A0A175R7U0"/>
<evidence type="ECO:0000313" key="2">
    <source>
        <dbReference type="EMBL" id="KTR07159.1"/>
    </source>
</evidence>